<organism evidence="1 2">
    <name type="scientific">Raineya orbicola</name>
    <dbReference type="NCBI Taxonomy" id="2016530"/>
    <lineage>
        <taxon>Bacteria</taxon>
        <taxon>Pseudomonadati</taxon>
        <taxon>Bacteroidota</taxon>
        <taxon>Cytophagia</taxon>
        <taxon>Cytophagales</taxon>
        <taxon>Raineyaceae</taxon>
        <taxon>Raineya</taxon>
    </lineage>
</organism>
<dbReference type="InterPro" id="IPR036249">
    <property type="entry name" value="Thioredoxin-like_sf"/>
</dbReference>
<sequence>MTIKELISRKVEPKTLTKLIVLFFYSNRDEQKIALHTENLLYSYTQAGKMHFFSIDANLHPELTKSFNVKRFPKLILIFEDKEIGRFAQESINETLIEQIIQDLKTKNILQ</sequence>
<dbReference type="Proteomes" id="UP000233387">
    <property type="component" value="Unassembled WGS sequence"/>
</dbReference>
<accession>A0A2N3IJX0</accession>
<proteinExistence type="predicted"/>
<dbReference type="Gene3D" id="3.40.30.10">
    <property type="entry name" value="Glutaredoxin"/>
    <property type="match status" value="1"/>
</dbReference>
<evidence type="ECO:0000313" key="1">
    <source>
        <dbReference type="EMBL" id="PKQ70625.1"/>
    </source>
</evidence>
<dbReference type="AlphaFoldDB" id="A0A2N3IJX0"/>
<reference evidence="1 2" key="1">
    <citation type="submission" date="2017-06" db="EMBL/GenBank/DDBJ databases">
        <title>Raineya orbicola gen. nov., sp. nov. a slightly thermophilic bacterium of the phylum Bacteroidetes and the description of Raineyaceae fam. nov.</title>
        <authorList>
            <person name="Albuquerque L."/>
            <person name="Polonia A.R.M."/>
            <person name="Barroso C."/>
            <person name="Froufe H.J.C."/>
            <person name="Lage O."/>
            <person name="Lobo-Da-Cunha A."/>
            <person name="Egas C."/>
            <person name="Da Costa M.S."/>
        </authorList>
    </citation>
    <scope>NUCLEOTIDE SEQUENCE [LARGE SCALE GENOMIC DNA]</scope>
    <source>
        <strain evidence="1 2">SPSPC-11</strain>
    </source>
</reference>
<dbReference type="EMBL" id="NKXO01000004">
    <property type="protein sequence ID" value="PKQ70625.1"/>
    <property type="molecule type" value="Genomic_DNA"/>
</dbReference>
<name>A0A2N3IJX0_9BACT</name>
<dbReference type="RefSeq" id="WP_101357620.1">
    <property type="nucleotide sequence ID" value="NZ_NKXO01000004.1"/>
</dbReference>
<comment type="caution">
    <text evidence="1">The sequence shown here is derived from an EMBL/GenBank/DDBJ whole genome shotgun (WGS) entry which is preliminary data.</text>
</comment>
<evidence type="ECO:0008006" key="3">
    <source>
        <dbReference type="Google" id="ProtNLM"/>
    </source>
</evidence>
<keyword evidence="2" id="KW-1185">Reference proteome</keyword>
<protein>
    <recommendedName>
        <fullName evidence="3">Thioredoxin</fullName>
    </recommendedName>
</protein>
<evidence type="ECO:0000313" key="2">
    <source>
        <dbReference type="Proteomes" id="UP000233387"/>
    </source>
</evidence>
<dbReference type="SUPFAM" id="SSF52833">
    <property type="entry name" value="Thioredoxin-like"/>
    <property type="match status" value="1"/>
</dbReference>
<dbReference type="OrthoDB" id="6398367at2"/>
<gene>
    <name evidence="1" type="ORF">Rain11_0355</name>
</gene>